<protein>
    <submittedName>
        <fullName evidence="3">Uncharacterized protein</fullName>
    </submittedName>
</protein>
<reference evidence="3" key="1">
    <citation type="submission" date="2025-08" db="UniProtKB">
        <authorList>
            <consortium name="RefSeq"/>
        </authorList>
    </citation>
    <scope>IDENTIFICATION</scope>
</reference>
<evidence type="ECO:0000313" key="3">
    <source>
        <dbReference type="RefSeq" id="XP_020658624.2"/>
    </source>
</evidence>
<evidence type="ECO:0000256" key="1">
    <source>
        <dbReference type="SAM" id="MobiDB-lite"/>
    </source>
</evidence>
<feature type="compositionally biased region" description="Basic and acidic residues" evidence="1">
    <location>
        <begin position="658"/>
        <end position="675"/>
    </location>
</feature>
<gene>
    <name evidence="3" type="primary">LOC110083992</name>
</gene>
<keyword evidence="2" id="KW-1185">Reference proteome</keyword>
<name>A0A6J0UKI8_9SAUR</name>
<feature type="region of interest" description="Disordered" evidence="1">
    <location>
        <begin position="280"/>
        <end position="305"/>
    </location>
</feature>
<dbReference type="InParanoid" id="A0A6J0UKI8"/>
<dbReference type="Proteomes" id="UP001652642">
    <property type="component" value="Chromosome 13"/>
</dbReference>
<feature type="region of interest" description="Disordered" evidence="1">
    <location>
        <begin position="643"/>
        <end position="677"/>
    </location>
</feature>
<accession>A0A6J0UKI8</accession>
<proteinExistence type="predicted"/>
<feature type="compositionally biased region" description="Polar residues" evidence="1">
    <location>
        <begin position="232"/>
        <end position="259"/>
    </location>
</feature>
<feature type="compositionally biased region" description="Polar residues" evidence="1">
    <location>
        <begin position="290"/>
        <end position="305"/>
    </location>
</feature>
<dbReference type="GeneID" id="110083992"/>
<feature type="region of interest" description="Disordered" evidence="1">
    <location>
        <begin position="171"/>
        <end position="195"/>
    </location>
</feature>
<organism evidence="2 3">
    <name type="scientific">Pogona vitticeps</name>
    <name type="common">central bearded dragon</name>
    <dbReference type="NCBI Taxonomy" id="103695"/>
    <lineage>
        <taxon>Eukaryota</taxon>
        <taxon>Metazoa</taxon>
        <taxon>Chordata</taxon>
        <taxon>Craniata</taxon>
        <taxon>Vertebrata</taxon>
        <taxon>Euteleostomi</taxon>
        <taxon>Lepidosauria</taxon>
        <taxon>Squamata</taxon>
        <taxon>Bifurcata</taxon>
        <taxon>Unidentata</taxon>
        <taxon>Episquamata</taxon>
        <taxon>Toxicofera</taxon>
        <taxon>Iguania</taxon>
        <taxon>Acrodonta</taxon>
        <taxon>Agamidae</taxon>
        <taxon>Amphibolurinae</taxon>
        <taxon>Pogona</taxon>
    </lineage>
</organism>
<dbReference type="AlphaFoldDB" id="A0A6J0UKI8"/>
<dbReference type="RefSeq" id="XP_020658624.2">
    <property type="nucleotide sequence ID" value="XM_020802965.2"/>
</dbReference>
<dbReference type="KEGG" id="pvt:110083992"/>
<dbReference type="OrthoDB" id="19174at2759"/>
<feature type="region of interest" description="Disordered" evidence="1">
    <location>
        <begin position="232"/>
        <end position="266"/>
    </location>
</feature>
<feature type="region of interest" description="Disordered" evidence="1">
    <location>
        <begin position="324"/>
        <end position="343"/>
    </location>
</feature>
<sequence length="697" mass="76856">MAGVLVGSVSERALTRSVAHRLKYYIDVQRREDSFDSSGVIHDEAERLHLQPACLTNQRDKKEHDFAKIKLEAYLRAYVGNAEDCARKVQKSPEKQKNLEKSIKKMAQDYVPDRKHERKVKGMKRQKTTQSASLRLQIPAVPFMSLEELQRLVSSASKLIVAATSQISPELAATEVGDSAPKRSKAKSIQTSNNGSKQCLCSTYPCTDEARRSKQKRKNAENIKRKIDISNISSNSAKFSPQTLPKPTSRSSTNASSLQIKGGKEVKKGILKSKMSSSCTSLAISEPQDKQPNVGQNSFSPSWQNTENSYRSLKIEWEKSSSLRPAEMVSSESSQSSKCLDTRPIGTFRNNQMTEANNAKQKTAVSSGCVELNGQGTQMHDRGHLQSKLAEELPRHEFQNDEQNTHDVVSKTSPESHRICFQGFVSGIGDWEHHLRDDDATQAPATVITPTRVMAFGEEDHHSSDSVAMAKHGSSFLYKVCQQMEQDSPSKLMTNSPKTIDGNVVNQTGHCLLNPLFSPNDLEDQNTAEDFTSCLDINLGMPCDSQESSVPLVTSGRGRCSEPLIDYAHEAAQEQVPAGSPVAATAISEILGSEQSEEEFSVSSASSSLSATSLITLHEQMNGNAMDKNADLPIKAIPERLKPENLMPKNQTTWQKAGGHDNERQRSSGEKRRATAYETSGISASQIVYFSQFPKPF</sequence>
<evidence type="ECO:0000313" key="2">
    <source>
        <dbReference type="Proteomes" id="UP001652642"/>
    </source>
</evidence>